<dbReference type="Proteomes" id="UP000712600">
    <property type="component" value="Unassembled WGS sequence"/>
</dbReference>
<sequence>MCQNKSGWREGGVDLLVFSLSRFFSSTKPLSLLILFFSSVAPPFSDLSISVAPPSPISLSVAVVGDLSLLAVLSLSIPLVE</sequence>
<protein>
    <submittedName>
        <fullName evidence="1">Uncharacterized protein</fullName>
    </submittedName>
</protein>
<evidence type="ECO:0000313" key="1">
    <source>
        <dbReference type="EMBL" id="KAF3485541.1"/>
    </source>
</evidence>
<proteinExistence type="predicted"/>
<name>A0A8S9MQ85_BRACR</name>
<accession>A0A8S9MQ85</accession>
<dbReference type="AlphaFoldDB" id="A0A8S9MQ85"/>
<gene>
    <name evidence="1" type="ORF">F2Q69_00053942</name>
</gene>
<comment type="caution">
    <text evidence="1">The sequence shown here is derived from an EMBL/GenBank/DDBJ whole genome shotgun (WGS) entry which is preliminary data.</text>
</comment>
<organism evidence="1 2">
    <name type="scientific">Brassica cretica</name>
    <name type="common">Mustard</name>
    <dbReference type="NCBI Taxonomy" id="69181"/>
    <lineage>
        <taxon>Eukaryota</taxon>
        <taxon>Viridiplantae</taxon>
        <taxon>Streptophyta</taxon>
        <taxon>Embryophyta</taxon>
        <taxon>Tracheophyta</taxon>
        <taxon>Spermatophyta</taxon>
        <taxon>Magnoliopsida</taxon>
        <taxon>eudicotyledons</taxon>
        <taxon>Gunneridae</taxon>
        <taxon>Pentapetalae</taxon>
        <taxon>rosids</taxon>
        <taxon>malvids</taxon>
        <taxon>Brassicales</taxon>
        <taxon>Brassicaceae</taxon>
        <taxon>Brassiceae</taxon>
        <taxon>Brassica</taxon>
    </lineage>
</organism>
<reference evidence="1" key="1">
    <citation type="submission" date="2019-12" db="EMBL/GenBank/DDBJ databases">
        <title>Genome sequencing and annotation of Brassica cretica.</title>
        <authorList>
            <person name="Studholme D.J."/>
            <person name="Sarris P."/>
        </authorList>
    </citation>
    <scope>NUCLEOTIDE SEQUENCE</scope>
    <source>
        <strain evidence="1">PFS-109/04</strain>
        <tissue evidence="1">Leaf</tissue>
    </source>
</reference>
<evidence type="ECO:0000313" key="2">
    <source>
        <dbReference type="Proteomes" id="UP000712600"/>
    </source>
</evidence>
<dbReference type="EMBL" id="QGKX02002183">
    <property type="protein sequence ID" value="KAF3485541.1"/>
    <property type="molecule type" value="Genomic_DNA"/>
</dbReference>